<reference evidence="1 2" key="1">
    <citation type="journal article" date="2013" name="Genome Announc.">
        <title>Complete genome sequence of Myxococcus stipitatus strain DSM 14675, a fruiting myxobacterium.</title>
        <authorList>
            <person name="Huntley S."/>
            <person name="Kneip S."/>
            <person name="Treuner-Lange A."/>
            <person name="Sogaard-Andersen L."/>
        </authorList>
    </citation>
    <scope>NUCLEOTIDE SEQUENCE [LARGE SCALE GENOMIC DNA]</scope>
    <source>
        <strain evidence="2">DSM 14675 / JCM 12634 / Mx s8</strain>
    </source>
</reference>
<evidence type="ECO:0000313" key="2">
    <source>
        <dbReference type="Proteomes" id="UP000011131"/>
    </source>
</evidence>
<keyword evidence="2" id="KW-1185">Reference proteome</keyword>
<dbReference type="Gene3D" id="2.120.10.70">
    <property type="entry name" value="Fucose-specific lectin"/>
    <property type="match status" value="1"/>
</dbReference>
<sequence>MDGLVSPRLSLSLLAAAMVVGGCEPISFPKQELPLELEDVDERMTPWGVCEGGWQTRTVLPLGTKANPDFGLDADGHAYFLEYGDDLVRVVTTRPGRRFEKVPWMGMYPWIGGVRVDAQGEVHLAVSPQFQDGSASVPTYFFHSSQGGWLSERLVSGWVHDFDMDAQGGLHALTVMPVGNYPMRHIQGPPEALVTEEPFVVLQNRDRMHSLRVDDKGHAHVVYQFTGLPRTSSIQYATNASGSWVTEQIAPEGNFPLIAVTPSGTPHVVWNGGGDVWLGVRRAEGGWDVSQTGLSGASPGAMTVSDSGEVHLLHESGKNLDHWVRSERGWEKTTLSVAGEDTFAVPFSASHLELDARGRVHAIYGLVMEVELNGENRVLKRFDYTRQCP</sequence>
<organism evidence="1 2">
    <name type="scientific">Myxococcus stipitatus (strain DSM 14675 / JCM 12634 / Mx s8)</name>
    <dbReference type="NCBI Taxonomy" id="1278073"/>
    <lineage>
        <taxon>Bacteria</taxon>
        <taxon>Pseudomonadati</taxon>
        <taxon>Myxococcota</taxon>
        <taxon>Myxococcia</taxon>
        <taxon>Myxococcales</taxon>
        <taxon>Cystobacterineae</taxon>
        <taxon>Myxococcaceae</taxon>
        <taxon>Myxococcus</taxon>
    </lineage>
</organism>
<dbReference type="PATRIC" id="fig|1278073.3.peg.7445"/>
<dbReference type="AlphaFoldDB" id="L7UL25"/>
<dbReference type="KEGG" id="msd:MYSTI_07328"/>
<gene>
    <name evidence="1" type="ordered locus">MYSTI_07328</name>
</gene>
<protein>
    <submittedName>
        <fullName evidence="1">Uncharacterized protein</fullName>
    </submittedName>
</protein>
<evidence type="ECO:0000313" key="1">
    <source>
        <dbReference type="EMBL" id="AGC48600.1"/>
    </source>
</evidence>
<dbReference type="HOGENOM" id="CLU_050519_0_0_7"/>
<dbReference type="EMBL" id="CP004025">
    <property type="protein sequence ID" value="AGC48600.1"/>
    <property type="molecule type" value="Genomic_DNA"/>
</dbReference>
<dbReference type="SUPFAM" id="SSF89372">
    <property type="entry name" value="Fucose-specific lectin"/>
    <property type="match status" value="1"/>
</dbReference>
<accession>L7UL25</accession>
<proteinExistence type="predicted"/>
<name>L7UL25_MYXSD</name>
<dbReference type="Proteomes" id="UP000011131">
    <property type="component" value="Chromosome"/>
</dbReference>